<protein>
    <recommendedName>
        <fullName evidence="3">Antibiotic ABC transporter permease</fullName>
    </recommendedName>
</protein>
<gene>
    <name evidence="1" type="ORF">SAMN05216388_10407</name>
</gene>
<evidence type="ECO:0008006" key="3">
    <source>
        <dbReference type="Google" id="ProtNLM"/>
    </source>
</evidence>
<proteinExistence type="predicted"/>
<evidence type="ECO:0000313" key="1">
    <source>
        <dbReference type="EMBL" id="SEP17139.1"/>
    </source>
</evidence>
<organism evidence="1 2">
    <name type="scientific">Halorientalis persicus</name>
    <dbReference type="NCBI Taxonomy" id="1367881"/>
    <lineage>
        <taxon>Archaea</taxon>
        <taxon>Methanobacteriati</taxon>
        <taxon>Methanobacteriota</taxon>
        <taxon>Stenosarchaea group</taxon>
        <taxon>Halobacteria</taxon>
        <taxon>Halobacteriales</taxon>
        <taxon>Haloarculaceae</taxon>
        <taxon>Halorientalis</taxon>
    </lineage>
</organism>
<reference evidence="2" key="1">
    <citation type="submission" date="2016-10" db="EMBL/GenBank/DDBJ databases">
        <authorList>
            <person name="Varghese N."/>
            <person name="Submissions S."/>
        </authorList>
    </citation>
    <scope>NUCLEOTIDE SEQUENCE [LARGE SCALE GENOMIC DNA]</scope>
    <source>
        <strain evidence="2">IBRC-M 10043</strain>
    </source>
</reference>
<keyword evidence="2" id="KW-1185">Reference proteome</keyword>
<name>A0A1H8VP04_9EURY</name>
<dbReference type="EMBL" id="FOCX01000040">
    <property type="protein sequence ID" value="SEP17139.1"/>
    <property type="molecule type" value="Genomic_DNA"/>
</dbReference>
<sequence length="421" mass="48095">MTQIESERARTEPATSGITETDRTVLRWFDRTLTYARERSYRGWDYGDGMSSRLLQALPVENRWVNLAVQETIKRAPVNVRPLFLVEQRRNYKGTALFVMANLTAARLRDDEALDFGETAAVDYRGEARRLADWLVDERRKGYSGFCGGHNHPIQFLDGQGEPEDPDAVSTAYAVKALLRARTLDESYAELARTAVDFLIDDLDYRPAEDGRGAVIDYHLNHSGDHYTINAGALCARTFLDIYDAFGDEECKRRATDLLDHIADLQTPRGGWYYRDPPSASHLSMDSHHNGFVIECFQRYRAVTGSDRYDGTLTDALSFYRRELFEPTGAPNFDEANAYPRDIHASTQGALVFTYAGDHEFARRILAWVFEHLHAGDGAFYFRSERFFTRRVTLMRWCQAWMAYAMAEYLDARGMASDTDP</sequence>
<dbReference type="Proteomes" id="UP000198775">
    <property type="component" value="Unassembled WGS sequence"/>
</dbReference>
<accession>A0A1H8VP04</accession>
<dbReference type="InterPro" id="IPR008930">
    <property type="entry name" value="Terpenoid_cyclase/PrenylTrfase"/>
</dbReference>
<dbReference type="AlphaFoldDB" id="A0A1H8VP04"/>
<dbReference type="RefSeq" id="WP_092664136.1">
    <property type="nucleotide sequence ID" value="NZ_FOCX01000040.1"/>
</dbReference>
<evidence type="ECO:0000313" key="2">
    <source>
        <dbReference type="Proteomes" id="UP000198775"/>
    </source>
</evidence>
<dbReference type="SUPFAM" id="SSF48239">
    <property type="entry name" value="Terpenoid cyclases/Protein prenyltransferases"/>
    <property type="match status" value="1"/>
</dbReference>